<accession>A0A0A9AAI8</accession>
<protein>
    <submittedName>
        <fullName evidence="1">Uncharacterized protein</fullName>
    </submittedName>
</protein>
<dbReference type="EMBL" id="GBRH01249216">
    <property type="protein sequence ID" value="JAD48679.1"/>
    <property type="molecule type" value="Transcribed_RNA"/>
</dbReference>
<proteinExistence type="predicted"/>
<sequence length="25" mass="2897">MPRGRAFHLTRPHIQANVHLQLCSN</sequence>
<reference evidence="1" key="2">
    <citation type="journal article" date="2015" name="Data Brief">
        <title>Shoot transcriptome of the giant reed, Arundo donax.</title>
        <authorList>
            <person name="Barrero R.A."/>
            <person name="Guerrero F.D."/>
            <person name="Moolhuijzen P."/>
            <person name="Goolsby J.A."/>
            <person name="Tidwell J."/>
            <person name="Bellgard S.E."/>
            <person name="Bellgard M.I."/>
        </authorList>
    </citation>
    <scope>NUCLEOTIDE SEQUENCE</scope>
    <source>
        <tissue evidence="1">Shoot tissue taken approximately 20 cm above the soil surface</tissue>
    </source>
</reference>
<organism evidence="1">
    <name type="scientific">Arundo donax</name>
    <name type="common">Giant reed</name>
    <name type="synonym">Donax arundinaceus</name>
    <dbReference type="NCBI Taxonomy" id="35708"/>
    <lineage>
        <taxon>Eukaryota</taxon>
        <taxon>Viridiplantae</taxon>
        <taxon>Streptophyta</taxon>
        <taxon>Embryophyta</taxon>
        <taxon>Tracheophyta</taxon>
        <taxon>Spermatophyta</taxon>
        <taxon>Magnoliopsida</taxon>
        <taxon>Liliopsida</taxon>
        <taxon>Poales</taxon>
        <taxon>Poaceae</taxon>
        <taxon>PACMAD clade</taxon>
        <taxon>Arundinoideae</taxon>
        <taxon>Arundineae</taxon>
        <taxon>Arundo</taxon>
    </lineage>
</organism>
<dbReference type="AlphaFoldDB" id="A0A0A9AAI8"/>
<name>A0A0A9AAI8_ARUDO</name>
<reference evidence="1" key="1">
    <citation type="submission" date="2014-09" db="EMBL/GenBank/DDBJ databases">
        <authorList>
            <person name="Magalhaes I.L.F."/>
            <person name="Oliveira U."/>
            <person name="Santos F.R."/>
            <person name="Vidigal T.H.D.A."/>
            <person name="Brescovit A.D."/>
            <person name="Santos A.J."/>
        </authorList>
    </citation>
    <scope>NUCLEOTIDE SEQUENCE</scope>
    <source>
        <tissue evidence="1">Shoot tissue taken approximately 20 cm above the soil surface</tissue>
    </source>
</reference>
<evidence type="ECO:0000313" key="1">
    <source>
        <dbReference type="EMBL" id="JAD48679.1"/>
    </source>
</evidence>